<reference evidence="8 9" key="1">
    <citation type="submission" date="2013-02" db="EMBL/GenBank/DDBJ databases">
        <title>The Genome Sequence of Enterococcus phoeniculicola BAA-412.</title>
        <authorList>
            <consortium name="The Broad Institute Genome Sequencing Platform"/>
            <consortium name="The Broad Institute Genome Sequencing Center for Infectious Disease"/>
            <person name="Earl A.M."/>
            <person name="Gilmore M.S."/>
            <person name="Lebreton F."/>
            <person name="Walker B."/>
            <person name="Young S.K."/>
            <person name="Zeng Q."/>
            <person name="Gargeya S."/>
            <person name="Fitzgerald M."/>
            <person name="Haas B."/>
            <person name="Abouelleil A."/>
            <person name="Alvarado L."/>
            <person name="Arachchi H.M."/>
            <person name="Berlin A.M."/>
            <person name="Chapman S.B."/>
            <person name="Dewar J."/>
            <person name="Goldberg J."/>
            <person name="Griggs A."/>
            <person name="Gujja S."/>
            <person name="Hansen M."/>
            <person name="Howarth C."/>
            <person name="Imamovic A."/>
            <person name="Larimer J."/>
            <person name="McCowan C."/>
            <person name="Murphy C."/>
            <person name="Neiman D."/>
            <person name="Pearson M."/>
            <person name="Priest M."/>
            <person name="Roberts A."/>
            <person name="Saif S."/>
            <person name="Shea T."/>
            <person name="Sisk P."/>
            <person name="Sykes S."/>
            <person name="Wortman J."/>
            <person name="Nusbaum C."/>
            <person name="Birren B."/>
        </authorList>
    </citation>
    <scope>NUCLEOTIDE SEQUENCE [LARGE SCALE GENOMIC DNA]</scope>
    <source>
        <strain evidence="8 9">ATCC BAA-412</strain>
    </source>
</reference>
<dbReference type="PRINTS" id="PR00741">
    <property type="entry name" value="GLHYDRLASE29"/>
</dbReference>
<comment type="function">
    <text evidence="1">Alpha-L-fucosidase is responsible for hydrolyzing the alpha-1,6-linked fucose joined to the reducing-end N-acetylglucosamine of the carbohydrate moieties of glycoproteins.</text>
</comment>
<dbReference type="RefSeq" id="WP_010767328.1">
    <property type="nucleotide sequence ID" value="NZ_ASWE01000004.1"/>
</dbReference>
<comment type="similarity">
    <text evidence="2">Belongs to the glycosyl hydrolase 29 family.</text>
</comment>
<feature type="domain" description="Glycoside hydrolase family 29 N-terminal" evidence="7">
    <location>
        <begin position="16"/>
        <end position="355"/>
    </location>
</feature>
<dbReference type="AlphaFoldDB" id="R3WJM7"/>
<evidence type="ECO:0000256" key="3">
    <source>
        <dbReference type="ARBA" id="ARBA00012662"/>
    </source>
</evidence>
<keyword evidence="9" id="KW-1185">Reference proteome</keyword>
<accession>R3WJM7</accession>
<dbReference type="PANTHER" id="PTHR10030:SF37">
    <property type="entry name" value="ALPHA-L-FUCOSIDASE-RELATED"/>
    <property type="match status" value="1"/>
</dbReference>
<dbReference type="PANTHER" id="PTHR10030">
    <property type="entry name" value="ALPHA-L-FUCOSIDASE"/>
    <property type="match status" value="1"/>
</dbReference>
<dbReference type="InterPro" id="IPR017853">
    <property type="entry name" value="GH"/>
</dbReference>
<dbReference type="GO" id="GO:0005764">
    <property type="term" value="C:lysosome"/>
    <property type="evidence" value="ECO:0007669"/>
    <property type="project" value="TreeGrafter"/>
</dbReference>
<dbReference type="EMBL" id="AJAT01000008">
    <property type="protein sequence ID" value="EOL47652.1"/>
    <property type="molecule type" value="Genomic_DNA"/>
</dbReference>
<evidence type="ECO:0000256" key="2">
    <source>
        <dbReference type="ARBA" id="ARBA00007951"/>
    </source>
</evidence>
<evidence type="ECO:0000256" key="4">
    <source>
        <dbReference type="ARBA" id="ARBA00022729"/>
    </source>
</evidence>
<dbReference type="SMART" id="SM00812">
    <property type="entry name" value="Alpha_L_fucos"/>
    <property type="match status" value="1"/>
</dbReference>
<sequence length="436" mass="50594">MKETSIRKDIEQNLDTEYQEYESLPENLMKKLEWFQDQKLGVIFHWGLYAIAGIVESWQLSKEDDWARNPGWRNSVQELREDYWGLNHSFNPYEFHPEEWAKMCKDAGFRYMIFTTKHHDGFTMYDTQYSDYKVTASPCPYADNAQSDIFAEVSAAFRKEGLSVGAYYSKPDWHSPLYWVPEEQAKGRQASYDPEVFPERWREYNDFVTNQLTELSENYGEIAILWLDGGWVNARKEQLDMATIAKRVRSAQADMLIVDRTIGGIYENYVTPERKIPDIPPKKVWESNIPLANNWGFSPNDKYKSIDEILQSLVQVVSLGGNLILGVGPKPNGQLPVEAVNILAKLGSWLDRFGEAIYDTRAVKELSYQGWLFTKKSTMIYAFQEQDAPPLNLNELSLFVEQVVHLNTKEIIKERIIQPIAGEELYQVYKITLQKT</sequence>
<dbReference type="InterPro" id="IPR057739">
    <property type="entry name" value="Glyco_hydro_29_N"/>
</dbReference>
<dbReference type="GO" id="GO:0016139">
    <property type="term" value="P:glycoside catabolic process"/>
    <property type="evidence" value="ECO:0007669"/>
    <property type="project" value="TreeGrafter"/>
</dbReference>
<dbReference type="OrthoDB" id="107551at2"/>
<dbReference type="eggNOG" id="COG3669">
    <property type="taxonomic scope" value="Bacteria"/>
</dbReference>
<protein>
    <recommendedName>
        <fullName evidence="3">alpha-L-fucosidase</fullName>
        <ecNumber evidence="3">3.2.1.51</ecNumber>
    </recommendedName>
</protein>
<dbReference type="PIRSF" id="PIRSF001092">
    <property type="entry name" value="Alpha-L-fucosidase"/>
    <property type="match status" value="1"/>
</dbReference>
<dbReference type="Pfam" id="PF01120">
    <property type="entry name" value="Alpha_L_fucos"/>
    <property type="match status" value="1"/>
</dbReference>
<dbReference type="EC" id="3.2.1.51" evidence="3"/>
<evidence type="ECO:0000256" key="6">
    <source>
        <dbReference type="ARBA" id="ARBA00023295"/>
    </source>
</evidence>
<dbReference type="SUPFAM" id="SSF51445">
    <property type="entry name" value="(Trans)glycosidases"/>
    <property type="match status" value="1"/>
</dbReference>
<name>R3WJM7_9ENTE</name>
<dbReference type="PATRIC" id="fig|1158610.3.peg.631"/>
<dbReference type="InterPro" id="IPR000933">
    <property type="entry name" value="Glyco_hydro_29"/>
</dbReference>
<comment type="caution">
    <text evidence="8">The sequence shown here is derived from an EMBL/GenBank/DDBJ whole genome shotgun (WGS) entry which is preliminary data.</text>
</comment>
<keyword evidence="6" id="KW-0326">Glycosidase</keyword>
<evidence type="ECO:0000256" key="1">
    <source>
        <dbReference type="ARBA" id="ARBA00004071"/>
    </source>
</evidence>
<dbReference type="Gene3D" id="3.20.20.80">
    <property type="entry name" value="Glycosidases"/>
    <property type="match status" value="1"/>
</dbReference>
<evidence type="ECO:0000259" key="7">
    <source>
        <dbReference type="Pfam" id="PF01120"/>
    </source>
</evidence>
<proteinExistence type="inferred from homology"/>
<evidence type="ECO:0000313" key="8">
    <source>
        <dbReference type="EMBL" id="EOL47652.1"/>
    </source>
</evidence>
<organism evidence="8 9">
    <name type="scientific">Enterococcus phoeniculicola ATCC BAA-412</name>
    <dbReference type="NCBI Taxonomy" id="1158610"/>
    <lineage>
        <taxon>Bacteria</taxon>
        <taxon>Bacillati</taxon>
        <taxon>Bacillota</taxon>
        <taxon>Bacilli</taxon>
        <taxon>Lactobacillales</taxon>
        <taxon>Enterococcaceae</taxon>
        <taxon>Enterococcus</taxon>
    </lineage>
</organism>
<dbReference type="STRING" id="154621.RV11_GL000456"/>
<dbReference type="Proteomes" id="UP000013785">
    <property type="component" value="Unassembled WGS sequence"/>
</dbReference>
<evidence type="ECO:0000313" key="9">
    <source>
        <dbReference type="Proteomes" id="UP000013785"/>
    </source>
</evidence>
<dbReference type="GO" id="GO:0004560">
    <property type="term" value="F:alpha-L-fucosidase activity"/>
    <property type="evidence" value="ECO:0007669"/>
    <property type="project" value="InterPro"/>
</dbReference>
<dbReference type="InterPro" id="IPR016286">
    <property type="entry name" value="FUC_metazoa-typ"/>
</dbReference>
<keyword evidence="5" id="KW-0378">Hydrolase</keyword>
<dbReference type="GO" id="GO:0006004">
    <property type="term" value="P:fucose metabolic process"/>
    <property type="evidence" value="ECO:0007669"/>
    <property type="project" value="InterPro"/>
</dbReference>
<gene>
    <name evidence="8" type="ORF">UC3_00655</name>
</gene>
<keyword evidence="4" id="KW-0732">Signal</keyword>
<dbReference type="HOGENOM" id="CLU_002934_0_3_9"/>
<evidence type="ECO:0000256" key="5">
    <source>
        <dbReference type="ARBA" id="ARBA00022801"/>
    </source>
</evidence>